<dbReference type="InterPro" id="IPR001283">
    <property type="entry name" value="CRISP-related"/>
</dbReference>
<protein>
    <recommendedName>
        <fullName evidence="3">SCP domain-containing protein</fullName>
    </recommendedName>
</protein>
<evidence type="ECO:0000256" key="1">
    <source>
        <dbReference type="SAM" id="MobiDB-lite"/>
    </source>
</evidence>
<dbReference type="STRING" id="342668.A0A1B8GC58"/>
<feature type="compositionally biased region" description="Pro residues" evidence="1">
    <location>
        <begin position="83"/>
        <end position="93"/>
    </location>
</feature>
<organism evidence="4 5">
    <name type="scientific">Pseudogymnoascus verrucosus</name>
    <dbReference type="NCBI Taxonomy" id="342668"/>
    <lineage>
        <taxon>Eukaryota</taxon>
        <taxon>Fungi</taxon>
        <taxon>Dikarya</taxon>
        <taxon>Ascomycota</taxon>
        <taxon>Pezizomycotina</taxon>
        <taxon>Leotiomycetes</taxon>
        <taxon>Thelebolales</taxon>
        <taxon>Thelebolaceae</taxon>
        <taxon>Pseudogymnoascus</taxon>
    </lineage>
</organism>
<dbReference type="InterPro" id="IPR035940">
    <property type="entry name" value="CAP_sf"/>
</dbReference>
<sequence>MRSSAIVLAGLSALALAAPVQKRAYVTDVVIDYVTVFVTEGLSTTKTSSSVVPTTTSTPPVVTPTIPAPVLTDAIFLESTTPQPIPTPTPTPEPIVETPTPTPTPEAPVTTQAPQQAVVVDTTPAVTTPVVQETPVQAAPVVQTTAAAAPVASPAGTDYKSAVLFHHNVHRTNHSAPALTYSDELAGYAAQLAKTCVFKHDTSIGGGGYGQNLAQSGSSGDEKSRDPATISGGAISNQWYNGELPLFDPSMYGQNDPDMSNFHSWGHFSQVVWKGTGTVGCATVFCDTGSPMFSAPFSGWYTVCNYGSPGNVGGQYAANVLKPLGKSAVVG</sequence>
<keyword evidence="5" id="KW-1185">Reference proteome</keyword>
<dbReference type="SUPFAM" id="SSF55797">
    <property type="entry name" value="PR-1-like"/>
    <property type="match status" value="1"/>
</dbReference>
<evidence type="ECO:0000256" key="2">
    <source>
        <dbReference type="SAM" id="SignalP"/>
    </source>
</evidence>
<dbReference type="EMBL" id="KV460254">
    <property type="protein sequence ID" value="OBT93414.1"/>
    <property type="molecule type" value="Genomic_DNA"/>
</dbReference>
<proteinExistence type="predicted"/>
<dbReference type="PROSITE" id="PS01009">
    <property type="entry name" value="CRISP_1"/>
    <property type="match status" value="1"/>
</dbReference>
<dbReference type="OrthoDB" id="337038at2759"/>
<evidence type="ECO:0000313" key="5">
    <source>
        <dbReference type="Proteomes" id="UP000091956"/>
    </source>
</evidence>
<dbReference type="RefSeq" id="XP_018127147.1">
    <property type="nucleotide sequence ID" value="XM_018278227.2"/>
</dbReference>
<dbReference type="InterPro" id="IPR018244">
    <property type="entry name" value="Allrgn_V5/Tpx1_CS"/>
</dbReference>
<dbReference type="Pfam" id="PF00188">
    <property type="entry name" value="CAP"/>
    <property type="match status" value="1"/>
</dbReference>
<dbReference type="Proteomes" id="UP000091956">
    <property type="component" value="Unassembled WGS sequence"/>
</dbReference>
<dbReference type="Gene3D" id="3.40.33.10">
    <property type="entry name" value="CAP"/>
    <property type="match status" value="1"/>
</dbReference>
<dbReference type="GO" id="GO:0005576">
    <property type="term" value="C:extracellular region"/>
    <property type="evidence" value="ECO:0007669"/>
    <property type="project" value="InterPro"/>
</dbReference>
<dbReference type="PANTHER" id="PTHR10334">
    <property type="entry name" value="CYSTEINE-RICH SECRETORY PROTEIN-RELATED"/>
    <property type="match status" value="1"/>
</dbReference>
<feature type="chain" id="PRO_5008608426" description="SCP domain-containing protein" evidence="2">
    <location>
        <begin position="18"/>
        <end position="331"/>
    </location>
</feature>
<feature type="domain" description="SCP" evidence="3">
    <location>
        <begin position="158"/>
        <end position="314"/>
    </location>
</feature>
<evidence type="ECO:0000259" key="3">
    <source>
        <dbReference type="SMART" id="SM00198"/>
    </source>
</evidence>
<dbReference type="PRINTS" id="PR00837">
    <property type="entry name" value="V5TPXLIKE"/>
</dbReference>
<name>A0A1B8GC58_9PEZI</name>
<gene>
    <name evidence="4" type="ORF">VE01_08808</name>
</gene>
<dbReference type="SMART" id="SM00198">
    <property type="entry name" value="SCP"/>
    <property type="match status" value="1"/>
</dbReference>
<keyword evidence="2" id="KW-0732">Signal</keyword>
<evidence type="ECO:0000313" key="4">
    <source>
        <dbReference type="EMBL" id="OBT93414.1"/>
    </source>
</evidence>
<dbReference type="AlphaFoldDB" id="A0A1B8GC58"/>
<dbReference type="GeneID" id="28842194"/>
<accession>A0A1B8GC58</accession>
<reference evidence="4 5" key="1">
    <citation type="submission" date="2016-03" db="EMBL/GenBank/DDBJ databases">
        <title>Comparative genomics of Pseudogymnoascus destructans, the fungus causing white-nose syndrome of bats.</title>
        <authorList>
            <person name="Palmer J.M."/>
            <person name="Drees K.P."/>
            <person name="Foster J.T."/>
            <person name="Lindner D.L."/>
        </authorList>
    </citation>
    <scope>NUCLEOTIDE SEQUENCE [LARGE SCALE GENOMIC DNA]</scope>
    <source>
        <strain evidence="4 5">UAMH 10579</strain>
    </source>
</reference>
<feature type="region of interest" description="Disordered" evidence="1">
    <location>
        <begin position="81"/>
        <end position="113"/>
    </location>
</feature>
<reference evidence="5" key="2">
    <citation type="journal article" date="2018" name="Nat. Commun.">
        <title>Extreme sensitivity to ultraviolet light in the fungal pathogen causing white-nose syndrome of bats.</title>
        <authorList>
            <person name="Palmer J.M."/>
            <person name="Drees K.P."/>
            <person name="Foster J.T."/>
            <person name="Lindner D.L."/>
        </authorList>
    </citation>
    <scope>NUCLEOTIDE SEQUENCE [LARGE SCALE GENOMIC DNA]</scope>
    <source>
        <strain evidence="5">UAMH 10579</strain>
    </source>
</reference>
<dbReference type="FunFam" id="3.40.33.10:FF:000018">
    <property type="entry name" value="SCP-like extracellular protein, putative"/>
    <property type="match status" value="1"/>
</dbReference>
<dbReference type="CDD" id="cd05380">
    <property type="entry name" value="CAP_euk"/>
    <property type="match status" value="1"/>
</dbReference>
<feature type="signal peptide" evidence="2">
    <location>
        <begin position="1"/>
        <end position="17"/>
    </location>
</feature>
<dbReference type="InterPro" id="IPR014044">
    <property type="entry name" value="CAP_dom"/>
</dbReference>